<proteinExistence type="predicted"/>
<dbReference type="RefSeq" id="WP_236886450.1">
    <property type="nucleotide sequence ID" value="NZ_CP014841.1"/>
</dbReference>
<evidence type="ECO:0000313" key="2">
    <source>
        <dbReference type="Proteomes" id="UP000077255"/>
    </source>
</evidence>
<dbReference type="KEGG" id="dtx:ATSB10_35060"/>
<evidence type="ECO:0000313" key="1">
    <source>
        <dbReference type="EMBL" id="AND70960.1"/>
    </source>
</evidence>
<gene>
    <name evidence="1" type="ORF">ATSB10_35060</name>
</gene>
<protein>
    <recommendedName>
        <fullName evidence="3">Cytochrome C</fullName>
    </recommendedName>
</protein>
<dbReference type="SUPFAM" id="SSF56935">
    <property type="entry name" value="Porins"/>
    <property type="match status" value="1"/>
</dbReference>
<sequence>MKAVSPGRGKRVLRAGGGLALLGLVVAMFGTAASRVDAVPSFARQTKLPCSACHIGGFGPQLTSFGRQFKLMGYTMKTGDGPDVPLSAMLVESFTHTAKAQTDPPADGFSRNNNAELQQASVFLAGRVSQHVGVFAQATYSENGGLLGWDNMDVRYANSFTSGAHNAIWGVSLNNNPTVTDVFNTAPAWQFPYMSADLAPGAPAMPMLFGGLGGQVIGVNGYLQLDGKWYGEVGAYRSLSPSFLRDVNADFDGRLASTAPYARAAYTWNLPAGNLEVGGFYLHARRGLPGTNAAGDAVAVAGPSDRFDDLGVDASYQRAFGSNHQITVNALYVDERQKLDATYGSGGSSNLKGRLDALNLDGSYWYRNTWGATLDLFADNGRSDTILYGDAGKPDTRGGTIEADWNPFGESDSWEQPWANVRVGLEYTFYTRFAGRVHNVDGAGRSASDNNTTYLYVWLAI</sequence>
<reference evidence="1 2" key="1">
    <citation type="submission" date="2016-02" db="EMBL/GenBank/DDBJ databases">
        <title>Complete genome sequencing and analysis of ATSB10, Dyella thiooxydans isolated from rhizosphere soil of sunflower (Helianthus annuus L.).</title>
        <authorList>
            <person name="Lee Y."/>
            <person name="Hwangbo K."/>
            <person name="Chung H."/>
            <person name="Yoo J."/>
            <person name="Kim K.Y."/>
            <person name="Sa T.M."/>
            <person name="Um Y."/>
            <person name="Madhaiyan M."/>
        </authorList>
    </citation>
    <scope>NUCLEOTIDE SEQUENCE [LARGE SCALE GENOMIC DNA]</scope>
    <source>
        <strain evidence="1 2">ATSB10</strain>
    </source>
</reference>
<dbReference type="STRING" id="445710.ATSB10_35060"/>
<dbReference type="EMBL" id="CP014841">
    <property type="protein sequence ID" value="AND70960.1"/>
    <property type="molecule type" value="Genomic_DNA"/>
</dbReference>
<dbReference type="AlphaFoldDB" id="A0A160N4S4"/>
<organism evidence="1 2">
    <name type="scientific">Dyella thiooxydans</name>
    <dbReference type="NCBI Taxonomy" id="445710"/>
    <lineage>
        <taxon>Bacteria</taxon>
        <taxon>Pseudomonadati</taxon>
        <taxon>Pseudomonadota</taxon>
        <taxon>Gammaproteobacteria</taxon>
        <taxon>Lysobacterales</taxon>
        <taxon>Rhodanobacteraceae</taxon>
        <taxon>Dyella</taxon>
    </lineage>
</organism>
<accession>A0A160N4S4</accession>
<name>A0A160N4S4_9GAMM</name>
<evidence type="ECO:0008006" key="3">
    <source>
        <dbReference type="Google" id="ProtNLM"/>
    </source>
</evidence>
<dbReference type="Proteomes" id="UP000077255">
    <property type="component" value="Chromosome"/>
</dbReference>
<dbReference type="PATRIC" id="fig|445710.3.peg.3506"/>
<keyword evidence="2" id="KW-1185">Reference proteome</keyword>